<dbReference type="Pfam" id="PF02653">
    <property type="entry name" value="BPD_transp_2"/>
    <property type="match status" value="1"/>
</dbReference>
<reference evidence="8" key="1">
    <citation type="journal article" date="2019" name="Int. J. Syst. Evol. Microbiol.">
        <title>The Global Catalogue of Microorganisms (GCM) 10K type strain sequencing project: providing services to taxonomists for standard genome sequencing and annotation.</title>
        <authorList>
            <consortium name="The Broad Institute Genomics Platform"/>
            <consortium name="The Broad Institute Genome Sequencing Center for Infectious Disease"/>
            <person name="Wu L."/>
            <person name="Ma J."/>
        </authorList>
    </citation>
    <scope>NUCLEOTIDE SEQUENCE [LARGE SCALE GENOMIC DNA]</scope>
    <source>
        <strain evidence="8">JCM 6833</strain>
    </source>
</reference>
<evidence type="ECO:0000313" key="8">
    <source>
        <dbReference type="Proteomes" id="UP001501509"/>
    </source>
</evidence>
<evidence type="ECO:0000313" key="7">
    <source>
        <dbReference type="EMBL" id="GAA2622332.1"/>
    </source>
</evidence>
<protein>
    <submittedName>
        <fullName evidence="7">Branched-chain amino acid ABC transporter permease</fullName>
    </submittedName>
</protein>
<dbReference type="PANTHER" id="PTHR30482:SF10">
    <property type="entry name" value="HIGH-AFFINITY BRANCHED-CHAIN AMINO ACID TRANSPORT PROTEIN BRAE"/>
    <property type="match status" value="1"/>
</dbReference>
<feature type="transmembrane region" description="Helical" evidence="6">
    <location>
        <begin position="228"/>
        <end position="256"/>
    </location>
</feature>
<feature type="transmembrane region" description="Helical" evidence="6">
    <location>
        <begin position="194"/>
        <end position="216"/>
    </location>
</feature>
<keyword evidence="5 6" id="KW-0472">Membrane</keyword>
<comment type="caution">
    <text evidence="7">The sequence shown here is derived from an EMBL/GenBank/DDBJ whole genome shotgun (WGS) entry which is preliminary data.</text>
</comment>
<dbReference type="Proteomes" id="UP001501509">
    <property type="component" value="Unassembled WGS sequence"/>
</dbReference>
<keyword evidence="4 6" id="KW-1133">Transmembrane helix</keyword>
<keyword evidence="2" id="KW-1003">Cell membrane</keyword>
<dbReference type="PANTHER" id="PTHR30482">
    <property type="entry name" value="HIGH-AFFINITY BRANCHED-CHAIN AMINO ACID TRANSPORT SYSTEM PERMEASE"/>
    <property type="match status" value="1"/>
</dbReference>
<gene>
    <name evidence="7" type="ORF">GCM10010411_67960</name>
</gene>
<feature type="transmembrane region" description="Helical" evidence="6">
    <location>
        <begin position="68"/>
        <end position="88"/>
    </location>
</feature>
<evidence type="ECO:0000256" key="2">
    <source>
        <dbReference type="ARBA" id="ARBA00022475"/>
    </source>
</evidence>
<evidence type="ECO:0000256" key="6">
    <source>
        <dbReference type="SAM" id="Phobius"/>
    </source>
</evidence>
<evidence type="ECO:0000256" key="5">
    <source>
        <dbReference type="ARBA" id="ARBA00023136"/>
    </source>
</evidence>
<feature type="transmembrane region" description="Helical" evidence="6">
    <location>
        <begin position="41"/>
        <end position="61"/>
    </location>
</feature>
<feature type="transmembrane region" description="Helical" evidence="6">
    <location>
        <begin position="268"/>
        <end position="292"/>
    </location>
</feature>
<evidence type="ECO:0000256" key="1">
    <source>
        <dbReference type="ARBA" id="ARBA00004651"/>
    </source>
</evidence>
<organism evidence="7 8">
    <name type="scientific">Actinomadura fulvescens</name>
    <dbReference type="NCBI Taxonomy" id="46160"/>
    <lineage>
        <taxon>Bacteria</taxon>
        <taxon>Bacillati</taxon>
        <taxon>Actinomycetota</taxon>
        <taxon>Actinomycetes</taxon>
        <taxon>Streptosporangiales</taxon>
        <taxon>Thermomonosporaceae</taxon>
        <taxon>Actinomadura</taxon>
    </lineage>
</organism>
<sequence>MLGCVFLQTQLYTGQVRVVTAVFMFIVLAQSWNLIGGFTGYASFGQVVFFGLGGYTTAVLMSHARWPFWPSMAAAGLVAAAFAALIGLPLLRLRGHYFAIATLGVAEGTRELVINAPDLTGGGAGITIPTFGADVPTPYPGVDGFYVIFLVLATVTVVVAALVTRGRFGMAMRAIHQDEEAAASMGVNTTRTKVAAFALSGFFAGLAGSAYTFQLVTVYPDRMFDVEITVLMVIMVVIGGAGTILGPLLGAVGLQFLSEWLRQSFTEYHTFILGTIIILVVVLMPEGVVTYVRDAWRTRDFSPLANIRRYRL</sequence>
<dbReference type="EMBL" id="BAAATD010000010">
    <property type="protein sequence ID" value="GAA2622332.1"/>
    <property type="molecule type" value="Genomic_DNA"/>
</dbReference>
<evidence type="ECO:0000256" key="3">
    <source>
        <dbReference type="ARBA" id="ARBA00022692"/>
    </source>
</evidence>
<evidence type="ECO:0000256" key="4">
    <source>
        <dbReference type="ARBA" id="ARBA00022989"/>
    </source>
</evidence>
<dbReference type="CDD" id="cd06581">
    <property type="entry name" value="TM_PBP1_LivM_like"/>
    <property type="match status" value="1"/>
</dbReference>
<comment type="subcellular location">
    <subcellularLocation>
        <location evidence="1">Cell membrane</location>
        <topology evidence="1">Multi-pass membrane protein</topology>
    </subcellularLocation>
</comment>
<dbReference type="InterPro" id="IPR001851">
    <property type="entry name" value="ABC_transp_permease"/>
</dbReference>
<feature type="transmembrane region" description="Helical" evidence="6">
    <location>
        <begin position="16"/>
        <end position="35"/>
    </location>
</feature>
<proteinExistence type="predicted"/>
<name>A0ABP6CNE6_9ACTN</name>
<keyword evidence="3 6" id="KW-0812">Transmembrane</keyword>
<dbReference type="InterPro" id="IPR043428">
    <property type="entry name" value="LivM-like"/>
</dbReference>
<accession>A0ABP6CNE6</accession>
<keyword evidence="8" id="KW-1185">Reference proteome</keyword>
<feature type="transmembrane region" description="Helical" evidence="6">
    <location>
        <begin position="144"/>
        <end position="163"/>
    </location>
</feature>